<gene>
    <name evidence="2" type="ORF">V8G54_026104</name>
</gene>
<name>A0AAQ3N067_VIGMU</name>
<dbReference type="Proteomes" id="UP001374535">
    <property type="component" value="Chromosome 8"/>
</dbReference>
<organism evidence="2 3">
    <name type="scientific">Vigna mungo</name>
    <name type="common">Black gram</name>
    <name type="synonym">Phaseolus mungo</name>
    <dbReference type="NCBI Taxonomy" id="3915"/>
    <lineage>
        <taxon>Eukaryota</taxon>
        <taxon>Viridiplantae</taxon>
        <taxon>Streptophyta</taxon>
        <taxon>Embryophyta</taxon>
        <taxon>Tracheophyta</taxon>
        <taxon>Spermatophyta</taxon>
        <taxon>Magnoliopsida</taxon>
        <taxon>eudicotyledons</taxon>
        <taxon>Gunneridae</taxon>
        <taxon>Pentapetalae</taxon>
        <taxon>rosids</taxon>
        <taxon>fabids</taxon>
        <taxon>Fabales</taxon>
        <taxon>Fabaceae</taxon>
        <taxon>Papilionoideae</taxon>
        <taxon>50 kb inversion clade</taxon>
        <taxon>NPAAA clade</taxon>
        <taxon>indigoferoid/millettioid clade</taxon>
        <taxon>Phaseoleae</taxon>
        <taxon>Vigna</taxon>
    </lineage>
</organism>
<dbReference type="EMBL" id="CP144693">
    <property type="protein sequence ID" value="WVZ00035.1"/>
    <property type="molecule type" value="Genomic_DNA"/>
</dbReference>
<feature type="coiled-coil region" evidence="1">
    <location>
        <begin position="238"/>
        <end position="265"/>
    </location>
</feature>
<accession>A0AAQ3N067</accession>
<evidence type="ECO:0000313" key="2">
    <source>
        <dbReference type="EMBL" id="WVZ00035.1"/>
    </source>
</evidence>
<dbReference type="PANTHER" id="PTHR34564">
    <property type="entry name" value="PEPTIDYL-PROLYL CIS-TRANS ISOMERASE G"/>
    <property type="match status" value="1"/>
</dbReference>
<keyword evidence="1" id="KW-0175">Coiled coil</keyword>
<protein>
    <submittedName>
        <fullName evidence="2">Uncharacterized protein</fullName>
    </submittedName>
</protein>
<evidence type="ECO:0000256" key="1">
    <source>
        <dbReference type="SAM" id="Coils"/>
    </source>
</evidence>
<reference evidence="2 3" key="1">
    <citation type="journal article" date="2023" name="Life. Sci Alliance">
        <title>Evolutionary insights into 3D genome organization and epigenetic landscape of Vigna mungo.</title>
        <authorList>
            <person name="Junaid A."/>
            <person name="Singh B."/>
            <person name="Bhatia S."/>
        </authorList>
    </citation>
    <scope>NUCLEOTIDE SEQUENCE [LARGE SCALE GENOMIC DNA]</scope>
    <source>
        <strain evidence="2">Urdbean</strain>
    </source>
</reference>
<sequence length="291" mass="33349">MSHRFFLANHPWFLMCLETSPNTPDFNLAQLIQLHQCPQIHIGVFHPDSVDISKHLLVSLLKQSGELELLLSPPVETKVIKLASLRKLNRSKLAILHDPTDFTINSTEFTQKRVYFRVNSEAMSRNYTNIDLTGEIRYLKPFSSTSSSSFPLTLKELPATYPVYVILRFKASNLTTHPYRYHSAPRTGRALISNSIDAMSIIYFHKRSQTPYTAGHSTRLTLGLKYSTSPSYLSLFIILLQEKNIQRLNELVRHLQEQLQQCRGRNGTINGTVSPLADRILELERQQILED</sequence>
<keyword evidence="3" id="KW-1185">Reference proteome</keyword>
<dbReference type="PANTHER" id="PTHR34564:SF3">
    <property type="entry name" value="PEPTIDYL-PROLYL CIS-TRANS ISOMERASE G"/>
    <property type="match status" value="1"/>
</dbReference>
<evidence type="ECO:0000313" key="3">
    <source>
        <dbReference type="Proteomes" id="UP001374535"/>
    </source>
</evidence>
<dbReference type="AlphaFoldDB" id="A0AAQ3N067"/>
<proteinExistence type="predicted"/>